<evidence type="ECO:0000313" key="1">
    <source>
        <dbReference type="EMBL" id="RYC70026.1"/>
    </source>
</evidence>
<dbReference type="Proteomes" id="UP000290407">
    <property type="component" value="Unassembled WGS sequence"/>
</dbReference>
<accession>A0A4Q2ULC7</accession>
<gene>
    <name evidence="1" type="ORF">EQG79_09145</name>
</gene>
<proteinExistence type="predicted"/>
<keyword evidence="2" id="KW-1185">Reference proteome</keyword>
<dbReference type="Gene3D" id="3.40.470.10">
    <property type="entry name" value="Uracil-DNA glycosylase-like domain"/>
    <property type="match status" value="1"/>
</dbReference>
<organism evidence="1 2">
    <name type="scientific">Spirosoma sordidisoli</name>
    <dbReference type="NCBI Taxonomy" id="2502893"/>
    <lineage>
        <taxon>Bacteria</taxon>
        <taxon>Pseudomonadati</taxon>
        <taxon>Bacteroidota</taxon>
        <taxon>Cytophagia</taxon>
        <taxon>Cytophagales</taxon>
        <taxon>Cytophagaceae</taxon>
        <taxon>Spirosoma</taxon>
    </lineage>
</organism>
<evidence type="ECO:0000313" key="2">
    <source>
        <dbReference type="Proteomes" id="UP000290407"/>
    </source>
</evidence>
<reference evidence="1 2" key="1">
    <citation type="submission" date="2019-01" db="EMBL/GenBank/DDBJ databases">
        <title>Spirosoma flava sp. nov., a propanil-degrading bacterium isolated from herbicide-contaminated soil.</title>
        <authorList>
            <person name="Zhang L."/>
            <person name="Jiang J.-D."/>
        </authorList>
    </citation>
    <scope>NUCLEOTIDE SEQUENCE [LARGE SCALE GENOMIC DNA]</scope>
    <source>
        <strain evidence="1 2">TY50</strain>
    </source>
</reference>
<dbReference type="EMBL" id="SBLB01000002">
    <property type="protein sequence ID" value="RYC70026.1"/>
    <property type="molecule type" value="Genomic_DNA"/>
</dbReference>
<dbReference type="AlphaFoldDB" id="A0A4Q2ULC7"/>
<name>A0A4Q2ULC7_9BACT</name>
<dbReference type="RefSeq" id="WP_129601254.1">
    <property type="nucleotide sequence ID" value="NZ_SBLB01000002.1"/>
</dbReference>
<protein>
    <submittedName>
        <fullName evidence="1">Uncharacterized protein</fullName>
    </submittedName>
</protein>
<comment type="caution">
    <text evidence="1">The sequence shown here is derived from an EMBL/GenBank/DDBJ whole genome shotgun (WGS) entry which is preliminary data.</text>
</comment>
<dbReference type="InterPro" id="IPR036895">
    <property type="entry name" value="Uracil-DNA_glycosylase-like_sf"/>
</dbReference>
<sequence length="208" mass="24580">MPCLHKFHNYLNLQRIDFAPNTLLVGTFNPAWPAGNAAEWLYGRVGNNYCWDVLPRLHDAGLNLRWQPPEVWKAFCSQYGIALTDIIFCINDADQENEQHRQILGSYQDAKIAEHFHDFTLTDIVGLLREHPTIQNVYLTRLQGIALFDQQWAEVEAYGEQHGLHVRNLRTPSKNARFHMRQFRQEFPNMPEPLRNFIHWSWAEQWHF</sequence>